<comment type="caution">
    <text evidence="1">The sequence shown here is derived from an EMBL/GenBank/DDBJ whole genome shotgun (WGS) entry which is preliminary data.</text>
</comment>
<organism evidence="1 2">
    <name type="scientific">Spiromyces aspiralis</name>
    <dbReference type="NCBI Taxonomy" id="68401"/>
    <lineage>
        <taxon>Eukaryota</taxon>
        <taxon>Fungi</taxon>
        <taxon>Fungi incertae sedis</taxon>
        <taxon>Zoopagomycota</taxon>
        <taxon>Kickxellomycotina</taxon>
        <taxon>Kickxellomycetes</taxon>
        <taxon>Kickxellales</taxon>
        <taxon>Kickxellaceae</taxon>
        <taxon>Spiromyces</taxon>
    </lineage>
</organism>
<dbReference type="EC" id="2.7.11.2" evidence="1"/>
<evidence type="ECO:0000313" key="2">
    <source>
        <dbReference type="Proteomes" id="UP001145114"/>
    </source>
</evidence>
<keyword evidence="1" id="KW-0808">Transferase</keyword>
<accession>A0ACC1HUL5</accession>
<keyword evidence="2" id="KW-1185">Reference proteome</keyword>
<protein>
    <submittedName>
        <fullName evidence="1">Kinase subunit of RNA polymerase II carboxy-terminal domain kinase I</fullName>
        <ecNumber evidence="1">2.7.11.2</ecNumber>
    </submittedName>
</protein>
<reference evidence="1" key="1">
    <citation type="submission" date="2022-06" db="EMBL/GenBank/DDBJ databases">
        <title>Phylogenomic reconstructions and comparative analyses of Kickxellomycotina fungi.</title>
        <authorList>
            <person name="Reynolds N.K."/>
            <person name="Stajich J.E."/>
            <person name="Barry K."/>
            <person name="Grigoriev I.V."/>
            <person name="Crous P."/>
            <person name="Smith M.E."/>
        </authorList>
    </citation>
    <scope>NUCLEOTIDE SEQUENCE</scope>
    <source>
        <strain evidence="1">RSA 2271</strain>
    </source>
</reference>
<dbReference type="EMBL" id="JAMZIH010001622">
    <property type="protein sequence ID" value="KAJ1678034.1"/>
    <property type="molecule type" value="Genomic_DNA"/>
</dbReference>
<sequence>MVMEYMDYDLAGLLSHSGWTLTPANIKSLMQQMLSGLAYMHKRGILHRDIKGSNLLLNRHGQVKYADFGLARTFHSKRMHEFTNRVITIWYRPPELLLGATLYGGAVDVWSLGCIMVELFMRRPPFQGHNEITQLEQIYRVLGTPNETNWPDYKDLPWSSLLYPKAPQESRFRDIMSRHMDQQALDLAEAMLSMDPKKRPSAEMCLEHPYFTKSDIPPYFQYKGTGTNLNQR</sequence>
<name>A0ACC1HUL5_9FUNG</name>
<keyword evidence="1" id="KW-0418">Kinase</keyword>
<dbReference type="Proteomes" id="UP001145114">
    <property type="component" value="Unassembled WGS sequence"/>
</dbReference>
<gene>
    <name evidence="1" type="primary">CTK1_1</name>
    <name evidence="1" type="ORF">EV182_004918</name>
</gene>
<evidence type="ECO:0000313" key="1">
    <source>
        <dbReference type="EMBL" id="KAJ1678034.1"/>
    </source>
</evidence>
<proteinExistence type="predicted"/>